<evidence type="ECO:0000313" key="2">
    <source>
        <dbReference type="Proteomes" id="UP000051335"/>
    </source>
</evidence>
<organism evidence="1 2">
    <name type="scientific">Pseudomonas syringae pv. coryli</name>
    <dbReference type="NCBI Taxonomy" id="317659"/>
    <lineage>
        <taxon>Bacteria</taxon>
        <taxon>Pseudomonadati</taxon>
        <taxon>Pseudomonadota</taxon>
        <taxon>Gammaproteobacteria</taxon>
        <taxon>Pseudomonadales</taxon>
        <taxon>Pseudomonadaceae</taxon>
        <taxon>Pseudomonas</taxon>
    </lineage>
</organism>
<dbReference type="EMBL" id="LJQC01000101">
    <property type="protein sequence ID" value="KPX09917.1"/>
    <property type="molecule type" value="Genomic_DNA"/>
</dbReference>
<dbReference type="AlphaFoldDB" id="A0A0P9Q7P5"/>
<comment type="caution">
    <text evidence="1">The sequence shown here is derived from an EMBL/GenBank/DDBJ whole genome shotgun (WGS) entry which is preliminary data.</text>
</comment>
<name>A0A0P9Q7P5_9PSED</name>
<dbReference type="PATRIC" id="fig|317659.3.peg.3403"/>
<gene>
    <name evidence="1" type="ORF">ALO75_02216</name>
</gene>
<dbReference type="Proteomes" id="UP000051335">
    <property type="component" value="Unassembled WGS sequence"/>
</dbReference>
<accession>A0A0P9Q7P5</accession>
<evidence type="ECO:0000313" key="1">
    <source>
        <dbReference type="EMBL" id="KPX09917.1"/>
    </source>
</evidence>
<sequence>MVTQQAWKVLVTPRERVFPDIADHAKRCAQPYSYEDFVNRLQSALKMPIYTYAEGISIP</sequence>
<protein>
    <submittedName>
        <fullName evidence="1">Uncharacterized protein</fullName>
    </submittedName>
</protein>
<proteinExistence type="predicted"/>
<reference evidence="1 2" key="1">
    <citation type="submission" date="2015-09" db="EMBL/GenBank/DDBJ databases">
        <title>Genome announcement of multiple Pseudomonas syringae strains.</title>
        <authorList>
            <person name="Thakur S."/>
            <person name="Wang P.W."/>
            <person name="Gong Y."/>
            <person name="Weir B.S."/>
            <person name="Guttman D.S."/>
        </authorList>
    </citation>
    <scope>NUCLEOTIDE SEQUENCE [LARGE SCALE GENOMIC DNA]</scope>
    <source>
        <strain evidence="1 2">ICMP17001</strain>
    </source>
</reference>
<keyword evidence="2" id="KW-1185">Reference proteome</keyword>